<evidence type="ECO:0000313" key="1">
    <source>
        <dbReference type="EMBL" id="MFC3389327.1"/>
    </source>
</evidence>
<proteinExistence type="predicted"/>
<reference evidence="2" key="1">
    <citation type="journal article" date="2019" name="Int. J. Syst. Evol. Microbiol.">
        <title>The Global Catalogue of Microorganisms (GCM) 10K type strain sequencing project: providing services to taxonomists for standard genome sequencing and annotation.</title>
        <authorList>
            <consortium name="The Broad Institute Genomics Platform"/>
            <consortium name="The Broad Institute Genome Sequencing Center for Infectious Disease"/>
            <person name="Wu L."/>
            <person name="Ma J."/>
        </authorList>
    </citation>
    <scope>NUCLEOTIDE SEQUENCE [LARGE SCALE GENOMIC DNA]</scope>
    <source>
        <strain evidence="2">CCM 7756</strain>
    </source>
</reference>
<accession>A0ABV7N6T9</accession>
<dbReference type="Proteomes" id="UP001595637">
    <property type="component" value="Unassembled WGS sequence"/>
</dbReference>
<organism evidence="1 2">
    <name type="scientific">Salinicoccus sesuvii</name>
    <dbReference type="NCBI Taxonomy" id="868281"/>
    <lineage>
        <taxon>Bacteria</taxon>
        <taxon>Bacillati</taxon>
        <taxon>Bacillota</taxon>
        <taxon>Bacilli</taxon>
        <taxon>Bacillales</taxon>
        <taxon>Staphylococcaceae</taxon>
        <taxon>Salinicoccus</taxon>
    </lineage>
</organism>
<dbReference type="EMBL" id="JBHRVQ010000001">
    <property type="protein sequence ID" value="MFC3389327.1"/>
    <property type="molecule type" value="Genomic_DNA"/>
</dbReference>
<sequence length="97" mass="11143">MNSIPVNEFVNEADVLSMVATSPIFLYVYEVDDEGHIVDFETSNTQIPRDDCLTFKTDMKVSLQVDRVKVSKEFPPKLIIPDDLKEFKVDRYGVDLK</sequence>
<name>A0ABV7N6T9_9STAP</name>
<dbReference type="RefSeq" id="WP_380656312.1">
    <property type="nucleotide sequence ID" value="NZ_JBHRVQ010000001.1"/>
</dbReference>
<comment type="caution">
    <text evidence="1">The sequence shown here is derived from an EMBL/GenBank/DDBJ whole genome shotgun (WGS) entry which is preliminary data.</text>
</comment>
<protein>
    <submittedName>
        <fullName evidence="1">Uncharacterized protein</fullName>
    </submittedName>
</protein>
<gene>
    <name evidence="1" type="ORF">ACFOEO_12120</name>
</gene>
<evidence type="ECO:0000313" key="2">
    <source>
        <dbReference type="Proteomes" id="UP001595637"/>
    </source>
</evidence>
<keyword evidence="2" id="KW-1185">Reference proteome</keyword>